<evidence type="ECO:0000313" key="1">
    <source>
        <dbReference type="EMBL" id="KAL2547387.1"/>
    </source>
</evidence>
<proteinExistence type="predicted"/>
<evidence type="ECO:0000313" key="2">
    <source>
        <dbReference type="Proteomes" id="UP001604277"/>
    </source>
</evidence>
<sequence>MADHRKNQDDVRDAESWKKFHARHSIDHQKNQDDVQDAEAWNKFHARHSIDLDVDLEKGKALQSSSLNFNSKYNIVPYINPSAALDPVNDTKVEAAGGSRVTVRIKAAVKVVGESIRKAHYNKLGFREMLKPEWFKKKDMLLPKADLEEIL</sequence>
<comment type="caution">
    <text evidence="1">The sequence shown here is derived from an EMBL/GenBank/DDBJ whole genome shotgun (WGS) entry which is preliminary data.</text>
</comment>
<organism evidence="1 2">
    <name type="scientific">Forsythia ovata</name>
    <dbReference type="NCBI Taxonomy" id="205694"/>
    <lineage>
        <taxon>Eukaryota</taxon>
        <taxon>Viridiplantae</taxon>
        <taxon>Streptophyta</taxon>
        <taxon>Embryophyta</taxon>
        <taxon>Tracheophyta</taxon>
        <taxon>Spermatophyta</taxon>
        <taxon>Magnoliopsida</taxon>
        <taxon>eudicotyledons</taxon>
        <taxon>Gunneridae</taxon>
        <taxon>Pentapetalae</taxon>
        <taxon>asterids</taxon>
        <taxon>lamiids</taxon>
        <taxon>Lamiales</taxon>
        <taxon>Oleaceae</taxon>
        <taxon>Forsythieae</taxon>
        <taxon>Forsythia</taxon>
    </lineage>
</organism>
<reference evidence="2" key="1">
    <citation type="submission" date="2024-07" db="EMBL/GenBank/DDBJ databases">
        <title>Two chromosome-level genome assemblies of Korean endemic species Abeliophyllum distichum and Forsythia ovata (Oleaceae).</title>
        <authorList>
            <person name="Jang H."/>
        </authorList>
    </citation>
    <scope>NUCLEOTIDE SEQUENCE [LARGE SCALE GENOMIC DNA]</scope>
</reference>
<gene>
    <name evidence="1" type="ORF">Fot_08917</name>
</gene>
<dbReference type="AlphaFoldDB" id="A0ABD1WCS5"/>
<protein>
    <submittedName>
        <fullName evidence="1">Uncharacterized protein</fullName>
    </submittedName>
</protein>
<keyword evidence="2" id="KW-1185">Reference proteome</keyword>
<dbReference type="Proteomes" id="UP001604277">
    <property type="component" value="Unassembled WGS sequence"/>
</dbReference>
<accession>A0ABD1WCS5</accession>
<dbReference type="EMBL" id="JBFOLJ010000003">
    <property type="protein sequence ID" value="KAL2547387.1"/>
    <property type="molecule type" value="Genomic_DNA"/>
</dbReference>
<name>A0ABD1WCS5_9LAMI</name>